<organism evidence="2 3">
    <name type="scientific">Corallococcus exiguus</name>
    <dbReference type="NCBI Taxonomy" id="83462"/>
    <lineage>
        <taxon>Bacteria</taxon>
        <taxon>Pseudomonadati</taxon>
        <taxon>Myxococcota</taxon>
        <taxon>Myxococcia</taxon>
        <taxon>Myxococcales</taxon>
        <taxon>Cystobacterineae</taxon>
        <taxon>Myxococcaceae</taxon>
        <taxon>Corallococcus</taxon>
    </lineage>
</organism>
<feature type="compositionally biased region" description="Low complexity" evidence="1">
    <location>
        <begin position="18"/>
        <end position="39"/>
    </location>
</feature>
<keyword evidence="3" id="KW-1185">Reference proteome</keyword>
<dbReference type="RefSeq" id="WP_139915913.1">
    <property type="nucleotide sequence ID" value="NZ_CBCSLE010000011.1"/>
</dbReference>
<dbReference type="InterPro" id="IPR036388">
    <property type="entry name" value="WH-like_DNA-bd_sf"/>
</dbReference>
<gene>
    <name evidence="2" type="ORF">GTZ93_34005</name>
</gene>
<dbReference type="Proteomes" id="UP000537825">
    <property type="component" value="Unassembled WGS sequence"/>
</dbReference>
<feature type="region of interest" description="Disordered" evidence="1">
    <location>
        <begin position="1"/>
        <end position="57"/>
    </location>
</feature>
<accession>A0A7X4YHK2</accession>
<dbReference type="EMBL" id="JAAAPK010000011">
    <property type="protein sequence ID" value="NBC44824.1"/>
    <property type="molecule type" value="Genomic_DNA"/>
</dbReference>
<comment type="caution">
    <text evidence="2">The sequence shown here is derived from an EMBL/GenBank/DDBJ whole genome shotgun (WGS) entry which is preliminary data.</text>
</comment>
<dbReference type="Pfam" id="PF13730">
    <property type="entry name" value="HTH_36"/>
    <property type="match status" value="1"/>
</dbReference>
<evidence type="ECO:0000313" key="2">
    <source>
        <dbReference type="EMBL" id="NBC44824.1"/>
    </source>
</evidence>
<dbReference type="Gene3D" id="1.10.10.10">
    <property type="entry name" value="Winged helix-like DNA-binding domain superfamily/Winged helix DNA-binding domain"/>
    <property type="match status" value="1"/>
</dbReference>
<sequence>MRIQKVKLGRKKKVSTREVVTPAATAEPPTPPSTVEATAPEPPELAPATVKGRDKRNIEKWGQTAWKSGWMAVPSVLITHQARLGLEPSDLNVLLHLIARWWDPNRKPYLGKKEMAEAMGGVSLRTVQRSLSRLRNANLIVQHPRLRFDGSHTTPEYDLSGLVGRLNQLAQEELTRRTTAAHSAQGARTRRGLRIKAPPKERDGDVVAA</sequence>
<proteinExistence type="predicted"/>
<feature type="compositionally biased region" description="Basic and acidic residues" evidence="1">
    <location>
        <begin position="198"/>
        <end position="209"/>
    </location>
</feature>
<reference evidence="2 3" key="1">
    <citation type="submission" date="2020-01" db="EMBL/GenBank/DDBJ databases">
        <title>The draft genome sequence of Corallococcus exiguus DSM 14696.</title>
        <authorList>
            <person name="Zhang X."/>
            <person name="Zhu H."/>
        </authorList>
    </citation>
    <scope>NUCLEOTIDE SEQUENCE [LARGE SCALE GENOMIC DNA]</scope>
    <source>
        <strain evidence="2 3">DSM 14696</strain>
    </source>
</reference>
<evidence type="ECO:0000256" key="1">
    <source>
        <dbReference type="SAM" id="MobiDB-lite"/>
    </source>
</evidence>
<evidence type="ECO:0000313" key="3">
    <source>
        <dbReference type="Proteomes" id="UP000537825"/>
    </source>
</evidence>
<dbReference type="AlphaFoldDB" id="A0A7X4YHK2"/>
<feature type="compositionally biased region" description="Basic residues" evidence="1">
    <location>
        <begin position="1"/>
        <end position="14"/>
    </location>
</feature>
<protein>
    <submittedName>
        <fullName evidence="2">Helix-turn-helix domain-containing protein</fullName>
    </submittedName>
</protein>
<feature type="region of interest" description="Disordered" evidence="1">
    <location>
        <begin position="176"/>
        <end position="209"/>
    </location>
</feature>
<name>A0A7X4YHK2_9BACT</name>